<gene>
    <name evidence="4" type="ORF">GCM10018793_09620</name>
</gene>
<dbReference type="Gene3D" id="3.40.50.1820">
    <property type="entry name" value="alpha/beta hydrolase"/>
    <property type="match status" value="1"/>
</dbReference>
<protein>
    <submittedName>
        <fullName evidence="4">Alpha/beta hydrolase</fullName>
    </submittedName>
</protein>
<dbReference type="InterPro" id="IPR029058">
    <property type="entry name" value="AB_hydrolase_fold"/>
</dbReference>
<name>A0A919FU46_9ACTN</name>
<evidence type="ECO:0000259" key="3">
    <source>
        <dbReference type="Pfam" id="PF12697"/>
    </source>
</evidence>
<feature type="region of interest" description="Disordered" evidence="1">
    <location>
        <begin position="26"/>
        <end position="52"/>
    </location>
</feature>
<dbReference type="SUPFAM" id="SSF53474">
    <property type="entry name" value="alpha/beta-Hydrolases"/>
    <property type="match status" value="1"/>
</dbReference>
<feature type="compositionally biased region" description="Low complexity" evidence="1">
    <location>
        <begin position="39"/>
        <end position="51"/>
    </location>
</feature>
<sequence>MISRRTVSGVLAVGLAATAGAVVPGGTASAAGAGGPGGTTRQRTTAAGATRRPGRRVRNVVLVHGAYADGSSWSDVTERLQSAGMNVTAVQNPLTSLADDVAATERALALQDGPTVLAAHSWGGTVISQAGLAPNVTGLVYVAARAPMAGEDYTALAGRFPTPPANAQLVESGGFKQLSREGFLDDFANGVPRRRALALYAAQGRIADSLFPGSTTTAAAWQHLPTWYAVSKNDRTTAPELERFLAARMGATTIELAAGHLSIVTHPDDIARLILQAADHPA</sequence>
<keyword evidence="5" id="KW-1185">Reference proteome</keyword>
<dbReference type="PANTHER" id="PTHR37017">
    <property type="entry name" value="AB HYDROLASE-1 DOMAIN-CONTAINING PROTEIN-RELATED"/>
    <property type="match status" value="1"/>
</dbReference>
<proteinExistence type="predicted"/>
<reference evidence="4" key="2">
    <citation type="submission" date="2020-09" db="EMBL/GenBank/DDBJ databases">
        <authorList>
            <person name="Sun Q."/>
            <person name="Ohkuma M."/>
        </authorList>
    </citation>
    <scope>NUCLEOTIDE SEQUENCE</scope>
    <source>
        <strain evidence="4">JCM 5069</strain>
    </source>
</reference>
<dbReference type="PANTHER" id="PTHR37017:SF11">
    <property type="entry name" value="ESTERASE_LIPASE_THIOESTERASE DOMAIN-CONTAINING PROTEIN"/>
    <property type="match status" value="1"/>
</dbReference>
<organism evidence="4 5">
    <name type="scientific">Streptomyces sulfonofaciens</name>
    <dbReference type="NCBI Taxonomy" id="68272"/>
    <lineage>
        <taxon>Bacteria</taxon>
        <taxon>Bacillati</taxon>
        <taxon>Actinomycetota</taxon>
        <taxon>Actinomycetes</taxon>
        <taxon>Kitasatosporales</taxon>
        <taxon>Streptomycetaceae</taxon>
        <taxon>Streptomyces</taxon>
    </lineage>
</organism>
<dbReference type="RefSeq" id="WP_189929594.1">
    <property type="nucleotide sequence ID" value="NZ_BNCD01000002.1"/>
</dbReference>
<dbReference type="InterPro" id="IPR052897">
    <property type="entry name" value="Sec-Metab_Biosynth_Hydrolase"/>
</dbReference>
<dbReference type="InterPro" id="IPR000073">
    <property type="entry name" value="AB_hydrolase_1"/>
</dbReference>
<keyword evidence="2" id="KW-0732">Signal</keyword>
<evidence type="ECO:0000313" key="4">
    <source>
        <dbReference type="EMBL" id="GHH72497.1"/>
    </source>
</evidence>
<dbReference type="EMBL" id="BNCD01000002">
    <property type="protein sequence ID" value="GHH72497.1"/>
    <property type="molecule type" value="Genomic_DNA"/>
</dbReference>
<accession>A0A919FU46</accession>
<keyword evidence="4" id="KW-0378">Hydrolase</keyword>
<comment type="caution">
    <text evidence="4">The sequence shown here is derived from an EMBL/GenBank/DDBJ whole genome shotgun (WGS) entry which is preliminary data.</text>
</comment>
<evidence type="ECO:0000313" key="5">
    <source>
        <dbReference type="Proteomes" id="UP000603708"/>
    </source>
</evidence>
<dbReference type="Proteomes" id="UP000603708">
    <property type="component" value="Unassembled WGS sequence"/>
</dbReference>
<feature type="domain" description="AB hydrolase-1" evidence="3">
    <location>
        <begin position="60"/>
        <end position="272"/>
    </location>
</feature>
<feature type="signal peptide" evidence="2">
    <location>
        <begin position="1"/>
        <end position="21"/>
    </location>
</feature>
<dbReference type="AlphaFoldDB" id="A0A919FU46"/>
<feature type="chain" id="PRO_5038998662" evidence="2">
    <location>
        <begin position="22"/>
        <end position="282"/>
    </location>
</feature>
<dbReference type="GO" id="GO:0016787">
    <property type="term" value="F:hydrolase activity"/>
    <property type="evidence" value="ECO:0007669"/>
    <property type="project" value="UniProtKB-KW"/>
</dbReference>
<dbReference type="Pfam" id="PF12697">
    <property type="entry name" value="Abhydrolase_6"/>
    <property type="match status" value="1"/>
</dbReference>
<evidence type="ECO:0000256" key="2">
    <source>
        <dbReference type="SAM" id="SignalP"/>
    </source>
</evidence>
<evidence type="ECO:0000256" key="1">
    <source>
        <dbReference type="SAM" id="MobiDB-lite"/>
    </source>
</evidence>
<reference evidence="4" key="1">
    <citation type="journal article" date="2014" name="Int. J. Syst. Evol. Microbiol.">
        <title>Complete genome sequence of Corynebacterium casei LMG S-19264T (=DSM 44701T), isolated from a smear-ripened cheese.</title>
        <authorList>
            <consortium name="US DOE Joint Genome Institute (JGI-PGF)"/>
            <person name="Walter F."/>
            <person name="Albersmeier A."/>
            <person name="Kalinowski J."/>
            <person name="Ruckert C."/>
        </authorList>
    </citation>
    <scope>NUCLEOTIDE SEQUENCE</scope>
    <source>
        <strain evidence="4">JCM 5069</strain>
    </source>
</reference>